<evidence type="ECO:0008006" key="4">
    <source>
        <dbReference type="Google" id="ProtNLM"/>
    </source>
</evidence>
<gene>
    <name evidence="2" type="ORF">K8V20_05410</name>
</gene>
<dbReference type="Proteomes" id="UP000782880">
    <property type="component" value="Unassembled WGS sequence"/>
</dbReference>
<accession>A0A921IK60</accession>
<name>A0A921IK60_9FIRM</name>
<reference evidence="2" key="2">
    <citation type="submission" date="2021-09" db="EMBL/GenBank/DDBJ databases">
        <authorList>
            <person name="Gilroy R."/>
        </authorList>
    </citation>
    <scope>NUCLEOTIDE SEQUENCE</scope>
    <source>
        <strain evidence="2">ChiBcec21-2208</strain>
    </source>
</reference>
<comment type="caution">
    <text evidence="2">The sequence shown here is derived from an EMBL/GenBank/DDBJ whole genome shotgun (WGS) entry which is preliminary data.</text>
</comment>
<reference evidence="2" key="1">
    <citation type="journal article" date="2021" name="PeerJ">
        <title>Extensive microbial diversity within the chicken gut microbiome revealed by metagenomics and culture.</title>
        <authorList>
            <person name="Gilroy R."/>
            <person name="Ravi A."/>
            <person name="Getino M."/>
            <person name="Pursley I."/>
            <person name="Horton D.L."/>
            <person name="Alikhan N.F."/>
            <person name="Baker D."/>
            <person name="Gharbi K."/>
            <person name="Hall N."/>
            <person name="Watson M."/>
            <person name="Adriaenssens E.M."/>
            <person name="Foster-Nyarko E."/>
            <person name="Jarju S."/>
            <person name="Secka A."/>
            <person name="Antonio M."/>
            <person name="Oren A."/>
            <person name="Chaudhuri R.R."/>
            <person name="La Ragione R."/>
            <person name="Hildebrand F."/>
            <person name="Pallen M.J."/>
        </authorList>
    </citation>
    <scope>NUCLEOTIDE SEQUENCE</scope>
    <source>
        <strain evidence="2">ChiBcec21-2208</strain>
    </source>
</reference>
<evidence type="ECO:0000313" key="3">
    <source>
        <dbReference type="Proteomes" id="UP000782880"/>
    </source>
</evidence>
<proteinExistence type="predicted"/>
<evidence type="ECO:0000313" key="2">
    <source>
        <dbReference type="EMBL" id="HJG28071.1"/>
    </source>
</evidence>
<evidence type="ECO:0000256" key="1">
    <source>
        <dbReference type="SAM" id="SignalP"/>
    </source>
</evidence>
<feature type="signal peptide" evidence="1">
    <location>
        <begin position="1"/>
        <end position="22"/>
    </location>
</feature>
<sequence>MRSIKTKLFGLGMAAAMLLSLAGCNLTTPSSVGTIGGVDIPAGVYLLAQYNAYNTASGLAELATGETANDVKAVLKAQCTGTIGDEEVTATGEEYIEKLTMRSIEYYAAVEKKFDELGATLEDAATSEVADSVESMWESNGDLYEANGIGKSSLEKFLLNAQKASTIMNVIYGPEGSNPVTEEEYSTYINDSCYYMETLQIPLVDYATYTMADDTQKEQIKALAEQCRDELNQNAAGDTMSGNELYEAASTYVPQAMEVIGATMEDASQAMYYVGAQLYTPDDLASYGGEGYNNLTDPLDEAGMNQWTVVDLGTTLLVARRIDPLKAYTVDDLTGMYDLLTAMKSTELQDQFYADGAALEHALDEGAMKTYSASNIKKNV</sequence>
<dbReference type="EMBL" id="DYVE01000139">
    <property type="protein sequence ID" value="HJG28071.1"/>
    <property type="molecule type" value="Genomic_DNA"/>
</dbReference>
<protein>
    <recommendedName>
        <fullName evidence="4">Foldase</fullName>
    </recommendedName>
</protein>
<dbReference type="PROSITE" id="PS51257">
    <property type="entry name" value="PROKAR_LIPOPROTEIN"/>
    <property type="match status" value="1"/>
</dbReference>
<organism evidence="2 3">
    <name type="scientific">Subdoligranulum variabile</name>
    <dbReference type="NCBI Taxonomy" id="214851"/>
    <lineage>
        <taxon>Bacteria</taxon>
        <taxon>Bacillati</taxon>
        <taxon>Bacillota</taxon>
        <taxon>Clostridia</taxon>
        <taxon>Eubacteriales</taxon>
        <taxon>Oscillospiraceae</taxon>
        <taxon>Subdoligranulum</taxon>
    </lineage>
</organism>
<feature type="chain" id="PRO_5038689553" description="Foldase" evidence="1">
    <location>
        <begin position="23"/>
        <end position="380"/>
    </location>
</feature>
<dbReference type="AlphaFoldDB" id="A0A921IK60"/>
<keyword evidence="1" id="KW-0732">Signal</keyword>